<keyword evidence="10" id="KW-0482">Metalloprotease</keyword>
<evidence type="ECO:0000313" key="14">
    <source>
        <dbReference type="EMBL" id="KGE16655.1"/>
    </source>
</evidence>
<dbReference type="RefSeq" id="WP_036654744.1">
    <property type="nucleotide sequence ID" value="NZ_JQCR01000003.1"/>
</dbReference>
<reference evidence="14 15" key="1">
    <citation type="submission" date="2014-08" db="EMBL/GenBank/DDBJ databases">
        <authorList>
            <person name="den Bakker H.C."/>
        </authorList>
    </citation>
    <scope>NUCLEOTIDE SEQUENCE [LARGE SCALE GENOMIC DNA]</scope>
    <source>
        <strain evidence="14 15">DSM 18334</strain>
    </source>
</reference>
<dbReference type="AlphaFoldDB" id="A0A098M2N7"/>
<keyword evidence="6" id="KW-0479">Metal-binding</keyword>
<comment type="caution">
    <text evidence="14">The sequence shown here is derived from an EMBL/GenBank/DDBJ whole genome shotgun (WGS) entry which is preliminary data.</text>
</comment>
<dbReference type="PANTHER" id="PTHR39188">
    <property type="entry name" value="MEMBRANE-ASSOCIATED ZINC METALLOPROTEASE M50B"/>
    <property type="match status" value="1"/>
</dbReference>
<keyword evidence="15" id="KW-1185">Reference proteome</keyword>
<dbReference type="EMBL" id="JQCR01000003">
    <property type="protein sequence ID" value="KGE16655.1"/>
    <property type="molecule type" value="Genomic_DNA"/>
</dbReference>
<evidence type="ECO:0000313" key="15">
    <source>
        <dbReference type="Proteomes" id="UP000029734"/>
    </source>
</evidence>
<proteinExistence type="inferred from homology"/>
<evidence type="ECO:0000256" key="7">
    <source>
        <dbReference type="ARBA" id="ARBA00022801"/>
    </source>
</evidence>
<evidence type="ECO:0000256" key="12">
    <source>
        <dbReference type="SAM" id="Phobius"/>
    </source>
</evidence>
<feature type="domain" description="Peptidase M50" evidence="13">
    <location>
        <begin position="68"/>
        <end position="143"/>
    </location>
</feature>
<dbReference type="GO" id="GO:0008237">
    <property type="term" value="F:metallopeptidase activity"/>
    <property type="evidence" value="ECO:0007669"/>
    <property type="project" value="UniProtKB-KW"/>
</dbReference>
<feature type="transmembrane region" description="Helical" evidence="12">
    <location>
        <begin position="148"/>
        <end position="168"/>
    </location>
</feature>
<evidence type="ECO:0000259" key="13">
    <source>
        <dbReference type="Pfam" id="PF02163"/>
    </source>
</evidence>
<keyword evidence="9 12" id="KW-1133">Transmembrane helix</keyword>
<evidence type="ECO:0000256" key="1">
    <source>
        <dbReference type="ARBA" id="ARBA00001947"/>
    </source>
</evidence>
<feature type="transmembrane region" description="Helical" evidence="12">
    <location>
        <begin position="341"/>
        <end position="360"/>
    </location>
</feature>
<dbReference type="CDD" id="cd06160">
    <property type="entry name" value="S2P-M50_like_2"/>
    <property type="match status" value="1"/>
</dbReference>
<evidence type="ECO:0000256" key="11">
    <source>
        <dbReference type="ARBA" id="ARBA00023136"/>
    </source>
</evidence>
<feature type="transmembrane region" description="Helical" evidence="12">
    <location>
        <begin position="201"/>
        <end position="219"/>
    </location>
</feature>
<evidence type="ECO:0000256" key="6">
    <source>
        <dbReference type="ARBA" id="ARBA00022723"/>
    </source>
</evidence>
<dbReference type="GO" id="GO:0046872">
    <property type="term" value="F:metal ion binding"/>
    <property type="evidence" value="ECO:0007669"/>
    <property type="project" value="UniProtKB-KW"/>
</dbReference>
<dbReference type="GO" id="GO:0006508">
    <property type="term" value="P:proteolysis"/>
    <property type="evidence" value="ECO:0007669"/>
    <property type="project" value="UniProtKB-KW"/>
</dbReference>
<dbReference type="OrthoDB" id="9781963at2"/>
<evidence type="ECO:0000256" key="5">
    <source>
        <dbReference type="ARBA" id="ARBA00022692"/>
    </source>
</evidence>
<dbReference type="PANTHER" id="PTHR39188:SF3">
    <property type="entry name" value="STAGE IV SPORULATION PROTEIN FB"/>
    <property type="match status" value="1"/>
</dbReference>
<sequence length="362" mass="40382">MKELENLPQNESKKNNLNPLKWLGGGAAFLLVKGKALLSILKFSKIVGPLLSMMVSIWAYALIYPWGFATGFVLLLLVHELGHVIAAKQKGLPVSAPLFIPFVGALIAMKKRPLDAKTEAYIAFGGPVLGTLGAVAVFGAAYYMDSPLLFSLAYIGFFLNLINLLPIHPLDGGRIAIAVTRWLWLVGLVGGLVVIIYLKSILFFIIWALFAYDLFNKYIRRRKKSGLQSITRGFLIPVEPLLAEGYLIPGPEHRRDLPFSTYSDMNQQQYVTTQWEGLKFEGTMPLPVQGLIHKVKVIGLEKVLLENGLHLKMHLEVQLTVFDNEKYYDVPVNARWKYGTAYFLLAGFLAGMMYLVHTVGNV</sequence>
<keyword evidence="7" id="KW-0378">Hydrolase</keyword>
<name>A0A098M2N7_9BACL</name>
<comment type="similarity">
    <text evidence="3">Belongs to the peptidase M50B family.</text>
</comment>
<comment type="subcellular location">
    <subcellularLocation>
        <location evidence="2">Membrane</location>
        <topology evidence="2">Multi-pass membrane protein</topology>
    </subcellularLocation>
</comment>
<dbReference type="STRING" id="268407.PWYN_18300"/>
<dbReference type="Pfam" id="PF02163">
    <property type="entry name" value="Peptidase_M50"/>
    <property type="match status" value="2"/>
</dbReference>
<evidence type="ECO:0000256" key="2">
    <source>
        <dbReference type="ARBA" id="ARBA00004141"/>
    </source>
</evidence>
<keyword evidence="5 12" id="KW-0812">Transmembrane</keyword>
<accession>A0A098M2N7</accession>
<keyword evidence="11 12" id="KW-0472">Membrane</keyword>
<reference evidence="14 15" key="2">
    <citation type="submission" date="2014-10" db="EMBL/GenBank/DDBJ databases">
        <title>Comparative genomics of the Paenibacillus odorifer group.</title>
        <authorList>
            <person name="Tsai Y.-C."/>
            <person name="Martin N."/>
            <person name="Korlach J."/>
            <person name="Wiedmann M."/>
        </authorList>
    </citation>
    <scope>NUCLEOTIDE SEQUENCE [LARGE SCALE GENOMIC DNA]</scope>
    <source>
        <strain evidence="14 15">DSM 18334</strain>
    </source>
</reference>
<gene>
    <name evidence="14" type="ORF">PWYN_18300</name>
</gene>
<keyword evidence="4 14" id="KW-0645">Protease</keyword>
<protein>
    <submittedName>
        <fullName evidence="14">Zn-dependent protease</fullName>
    </submittedName>
</protein>
<dbReference type="GO" id="GO:0016020">
    <property type="term" value="C:membrane"/>
    <property type="evidence" value="ECO:0007669"/>
    <property type="project" value="UniProtKB-SubCell"/>
</dbReference>
<feature type="transmembrane region" description="Helical" evidence="12">
    <location>
        <begin position="50"/>
        <end position="79"/>
    </location>
</feature>
<evidence type="ECO:0000256" key="8">
    <source>
        <dbReference type="ARBA" id="ARBA00022833"/>
    </source>
</evidence>
<organism evidence="14 15">
    <name type="scientific">Paenibacillus wynnii</name>
    <dbReference type="NCBI Taxonomy" id="268407"/>
    <lineage>
        <taxon>Bacteria</taxon>
        <taxon>Bacillati</taxon>
        <taxon>Bacillota</taxon>
        <taxon>Bacilli</taxon>
        <taxon>Bacillales</taxon>
        <taxon>Paenibacillaceae</taxon>
        <taxon>Paenibacillus</taxon>
    </lineage>
</organism>
<evidence type="ECO:0000256" key="9">
    <source>
        <dbReference type="ARBA" id="ARBA00022989"/>
    </source>
</evidence>
<evidence type="ECO:0000256" key="10">
    <source>
        <dbReference type="ARBA" id="ARBA00023049"/>
    </source>
</evidence>
<feature type="transmembrane region" description="Helical" evidence="12">
    <location>
        <begin position="91"/>
        <end position="109"/>
    </location>
</feature>
<keyword evidence="8" id="KW-0862">Zinc</keyword>
<feature type="transmembrane region" description="Helical" evidence="12">
    <location>
        <begin position="121"/>
        <end position="142"/>
    </location>
</feature>
<feature type="domain" description="Peptidase M50" evidence="13">
    <location>
        <begin position="148"/>
        <end position="181"/>
    </location>
</feature>
<evidence type="ECO:0000256" key="4">
    <source>
        <dbReference type="ARBA" id="ARBA00022670"/>
    </source>
</evidence>
<feature type="transmembrane region" description="Helical" evidence="12">
    <location>
        <begin position="20"/>
        <end position="38"/>
    </location>
</feature>
<dbReference type="eggNOG" id="COG1994">
    <property type="taxonomic scope" value="Bacteria"/>
</dbReference>
<evidence type="ECO:0000256" key="3">
    <source>
        <dbReference type="ARBA" id="ARBA00007931"/>
    </source>
</evidence>
<dbReference type="InterPro" id="IPR008915">
    <property type="entry name" value="Peptidase_M50"/>
</dbReference>
<comment type="cofactor">
    <cofactor evidence="1">
        <name>Zn(2+)</name>
        <dbReference type="ChEBI" id="CHEBI:29105"/>
    </cofactor>
</comment>
<dbReference type="Proteomes" id="UP000029734">
    <property type="component" value="Unassembled WGS sequence"/>
</dbReference>